<evidence type="ECO:0000256" key="10">
    <source>
        <dbReference type="ARBA" id="ARBA00023136"/>
    </source>
</evidence>
<keyword evidence="8 12" id="KW-1133">Transmembrane helix</keyword>
<dbReference type="GO" id="GO:0005886">
    <property type="term" value="C:plasma membrane"/>
    <property type="evidence" value="ECO:0007669"/>
    <property type="project" value="UniProtKB-SubCell"/>
</dbReference>
<comment type="cofactor">
    <cofactor evidence="11">
        <name>Zn(2+)</name>
        <dbReference type="ChEBI" id="CHEBI:29105"/>
    </cofactor>
    <text evidence="11">Binds 1 zinc ion per subunit.</text>
</comment>
<comment type="caution">
    <text evidence="14">The sequence shown here is derived from an EMBL/GenBank/DDBJ whole genome shotgun (WGS) entry which is preliminary data.</text>
</comment>
<evidence type="ECO:0000256" key="1">
    <source>
        <dbReference type="ARBA" id="ARBA00004651"/>
    </source>
</evidence>
<evidence type="ECO:0000256" key="3">
    <source>
        <dbReference type="ARBA" id="ARBA00022670"/>
    </source>
</evidence>
<evidence type="ECO:0000256" key="2">
    <source>
        <dbReference type="ARBA" id="ARBA00022475"/>
    </source>
</evidence>
<evidence type="ECO:0000313" key="14">
    <source>
        <dbReference type="EMBL" id="RKP44518.1"/>
    </source>
</evidence>
<sequence>MANIFDLLRNKREKRYHWIMIVIGVLLWLAIAQAIYKYWNDPKAGHFIQLYVGYGIAAVIFYWLASAAYRASAFGNMVLLSNEQFPQLHAMVVDASREVGLSEPPKTFIYNSNGIFNAFARRLLGGRYIFLTSALVEANSDAQVRFVIGHELGHHAAGHLNPWLNGLKLPAHVVPFLGKAYSRSREYTCDSIGAYLSKDTHASRGALQMLGCGCRRLNASMDSDAFMAQEKMVPPIFGFLTEIFRTHPRLTRRVAAINNSVANHVHGGFENTSREPKFNVGSHTLDSE</sequence>
<evidence type="ECO:0000259" key="13">
    <source>
        <dbReference type="Pfam" id="PF01435"/>
    </source>
</evidence>
<keyword evidence="6 11" id="KW-0378">Hydrolase</keyword>
<keyword evidence="4 12" id="KW-0812">Transmembrane</keyword>
<feature type="transmembrane region" description="Helical" evidence="12">
    <location>
        <begin position="16"/>
        <end position="36"/>
    </location>
</feature>
<evidence type="ECO:0000256" key="4">
    <source>
        <dbReference type="ARBA" id="ARBA00022692"/>
    </source>
</evidence>
<keyword evidence="5" id="KW-0479">Metal-binding</keyword>
<keyword evidence="10 12" id="KW-0472">Membrane</keyword>
<dbReference type="RefSeq" id="WP_121280941.1">
    <property type="nucleotide sequence ID" value="NZ_RBZV01000012.1"/>
</dbReference>
<dbReference type="EMBL" id="RBZV01000012">
    <property type="protein sequence ID" value="RKP44518.1"/>
    <property type="molecule type" value="Genomic_DNA"/>
</dbReference>
<evidence type="ECO:0000256" key="6">
    <source>
        <dbReference type="ARBA" id="ARBA00022801"/>
    </source>
</evidence>
<dbReference type="InterPro" id="IPR001915">
    <property type="entry name" value="Peptidase_M48"/>
</dbReference>
<name>A0A494X1B9_9BURK</name>
<reference evidence="14 15" key="1">
    <citation type="submission" date="2018-10" db="EMBL/GenBank/DDBJ databases">
        <title>Paraburkholderia sp. 7MK8-2, isolated from soil.</title>
        <authorList>
            <person name="Gao Z.-H."/>
            <person name="Qiu L.-H."/>
        </authorList>
    </citation>
    <scope>NUCLEOTIDE SEQUENCE [LARGE SCALE GENOMIC DNA]</scope>
    <source>
        <strain evidence="14 15">7MK8-2</strain>
    </source>
</reference>
<protein>
    <submittedName>
        <fullName evidence="14">M48 family peptidase</fullName>
    </submittedName>
</protein>
<dbReference type="Pfam" id="PF01435">
    <property type="entry name" value="Peptidase_M48"/>
    <property type="match status" value="2"/>
</dbReference>
<dbReference type="OrthoDB" id="9810445at2"/>
<dbReference type="GO" id="GO:0004222">
    <property type="term" value="F:metalloendopeptidase activity"/>
    <property type="evidence" value="ECO:0007669"/>
    <property type="project" value="InterPro"/>
</dbReference>
<proteinExistence type="inferred from homology"/>
<keyword evidence="3 11" id="KW-0645">Protease</keyword>
<keyword evidence="2" id="KW-1003">Cell membrane</keyword>
<comment type="similarity">
    <text evidence="11">Belongs to the peptidase M48 family.</text>
</comment>
<dbReference type="GO" id="GO:0006508">
    <property type="term" value="P:proteolysis"/>
    <property type="evidence" value="ECO:0007669"/>
    <property type="project" value="UniProtKB-KW"/>
</dbReference>
<evidence type="ECO:0000313" key="15">
    <source>
        <dbReference type="Proteomes" id="UP000280434"/>
    </source>
</evidence>
<organism evidence="14 15">
    <name type="scientific">Trinickia fusca</name>
    <dbReference type="NCBI Taxonomy" id="2419777"/>
    <lineage>
        <taxon>Bacteria</taxon>
        <taxon>Pseudomonadati</taxon>
        <taxon>Pseudomonadota</taxon>
        <taxon>Betaproteobacteria</taxon>
        <taxon>Burkholderiales</taxon>
        <taxon>Burkholderiaceae</taxon>
        <taxon>Trinickia</taxon>
    </lineage>
</organism>
<accession>A0A494X1B9</accession>
<evidence type="ECO:0000256" key="9">
    <source>
        <dbReference type="ARBA" id="ARBA00023049"/>
    </source>
</evidence>
<dbReference type="InterPro" id="IPR050083">
    <property type="entry name" value="HtpX_protease"/>
</dbReference>
<evidence type="ECO:0000256" key="5">
    <source>
        <dbReference type="ARBA" id="ARBA00022723"/>
    </source>
</evidence>
<dbReference type="CDD" id="cd07325">
    <property type="entry name" value="M48_Ste24p_like"/>
    <property type="match status" value="1"/>
</dbReference>
<feature type="domain" description="Peptidase M48" evidence="13">
    <location>
        <begin position="84"/>
        <end position="160"/>
    </location>
</feature>
<evidence type="ECO:0000256" key="8">
    <source>
        <dbReference type="ARBA" id="ARBA00022989"/>
    </source>
</evidence>
<gene>
    <name evidence="14" type="ORF">D7S89_21760</name>
</gene>
<dbReference type="Gene3D" id="3.30.2010.10">
    <property type="entry name" value="Metalloproteases ('zincins'), catalytic domain"/>
    <property type="match status" value="1"/>
</dbReference>
<dbReference type="PANTHER" id="PTHR43221">
    <property type="entry name" value="PROTEASE HTPX"/>
    <property type="match status" value="1"/>
</dbReference>
<feature type="domain" description="Peptidase M48" evidence="13">
    <location>
        <begin position="172"/>
        <end position="259"/>
    </location>
</feature>
<feature type="transmembrane region" description="Helical" evidence="12">
    <location>
        <begin position="48"/>
        <end position="69"/>
    </location>
</feature>
<dbReference type="AlphaFoldDB" id="A0A494X1B9"/>
<dbReference type="Proteomes" id="UP000280434">
    <property type="component" value="Unassembled WGS sequence"/>
</dbReference>
<evidence type="ECO:0000256" key="12">
    <source>
        <dbReference type="SAM" id="Phobius"/>
    </source>
</evidence>
<evidence type="ECO:0000256" key="11">
    <source>
        <dbReference type="RuleBase" id="RU003983"/>
    </source>
</evidence>
<comment type="subcellular location">
    <subcellularLocation>
        <location evidence="1">Cell membrane</location>
        <topology evidence="1">Multi-pass membrane protein</topology>
    </subcellularLocation>
</comment>
<dbReference type="GO" id="GO:0046872">
    <property type="term" value="F:metal ion binding"/>
    <property type="evidence" value="ECO:0007669"/>
    <property type="project" value="UniProtKB-KW"/>
</dbReference>
<keyword evidence="9 11" id="KW-0482">Metalloprotease</keyword>
<dbReference type="PANTHER" id="PTHR43221:SF1">
    <property type="entry name" value="PROTEASE HTPX"/>
    <property type="match status" value="1"/>
</dbReference>
<keyword evidence="15" id="KW-1185">Reference proteome</keyword>
<evidence type="ECO:0000256" key="7">
    <source>
        <dbReference type="ARBA" id="ARBA00022833"/>
    </source>
</evidence>
<keyword evidence="7 11" id="KW-0862">Zinc</keyword>